<keyword evidence="2" id="KW-1133">Transmembrane helix</keyword>
<dbReference type="GO" id="GO:0008311">
    <property type="term" value="F:double-stranded DNA 3'-5' DNA exonuclease activity"/>
    <property type="evidence" value="ECO:0007669"/>
    <property type="project" value="InterPro"/>
</dbReference>
<feature type="transmembrane region" description="Helical" evidence="2">
    <location>
        <begin position="161"/>
        <end position="182"/>
    </location>
</feature>
<accession>A0AAE0QUI7</accession>
<keyword evidence="2" id="KW-0812">Transmembrane</keyword>
<dbReference type="GO" id="GO:0008168">
    <property type="term" value="F:methyltransferase activity"/>
    <property type="evidence" value="ECO:0007669"/>
    <property type="project" value="InterPro"/>
</dbReference>
<dbReference type="Pfam" id="PF03372">
    <property type="entry name" value="Exo_endo_phos"/>
    <property type="match status" value="1"/>
</dbReference>
<evidence type="ECO:0000259" key="3">
    <source>
        <dbReference type="Pfam" id="PF03372"/>
    </source>
</evidence>
<evidence type="ECO:0000313" key="5">
    <source>
        <dbReference type="EMBL" id="KAK3532919.1"/>
    </source>
</evidence>
<evidence type="ECO:0000256" key="2">
    <source>
        <dbReference type="SAM" id="Phobius"/>
    </source>
</evidence>
<name>A0AAE0QUI7_9TELE</name>
<dbReference type="GO" id="GO:0006281">
    <property type="term" value="P:DNA repair"/>
    <property type="evidence" value="ECO:0007669"/>
    <property type="project" value="InterPro"/>
</dbReference>
<organism evidence="5 6">
    <name type="scientific">Hemibagrus guttatus</name>
    <dbReference type="NCBI Taxonomy" id="175788"/>
    <lineage>
        <taxon>Eukaryota</taxon>
        <taxon>Metazoa</taxon>
        <taxon>Chordata</taxon>
        <taxon>Craniata</taxon>
        <taxon>Vertebrata</taxon>
        <taxon>Euteleostomi</taxon>
        <taxon>Actinopterygii</taxon>
        <taxon>Neopterygii</taxon>
        <taxon>Teleostei</taxon>
        <taxon>Ostariophysi</taxon>
        <taxon>Siluriformes</taxon>
        <taxon>Bagridae</taxon>
        <taxon>Hemibagrus</taxon>
    </lineage>
</organism>
<dbReference type="GO" id="GO:0016706">
    <property type="term" value="F:2-oxoglutarate-dependent dioxygenase activity"/>
    <property type="evidence" value="ECO:0007669"/>
    <property type="project" value="InterPro"/>
</dbReference>
<dbReference type="Pfam" id="PF09004">
    <property type="entry name" value="ALKBH8_N"/>
    <property type="match status" value="1"/>
</dbReference>
<dbReference type="Gene3D" id="3.60.10.10">
    <property type="entry name" value="Endonuclease/exonuclease/phosphatase"/>
    <property type="match status" value="1"/>
</dbReference>
<reference evidence="5" key="1">
    <citation type="submission" date="2023-06" db="EMBL/GenBank/DDBJ databases">
        <title>Male Hemibagrus guttatus genome.</title>
        <authorList>
            <person name="Bian C."/>
        </authorList>
    </citation>
    <scope>NUCLEOTIDE SEQUENCE</scope>
    <source>
        <strain evidence="5">Male_cb2023</strain>
        <tissue evidence="5">Muscle</tissue>
    </source>
</reference>
<protein>
    <recommendedName>
        <fullName evidence="7">Reverse transcriptase domain-containing protein</fullName>
    </recommendedName>
</protein>
<evidence type="ECO:0000259" key="4">
    <source>
        <dbReference type="Pfam" id="PF09004"/>
    </source>
</evidence>
<dbReference type="Proteomes" id="UP001274896">
    <property type="component" value="Unassembled WGS sequence"/>
</dbReference>
<dbReference type="InterPro" id="IPR015095">
    <property type="entry name" value="AlkB_hom8_N"/>
</dbReference>
<dbReference type="AlphaFoldDB" id="A0AAE0QUI7"/>
<evidence type="ECO:0008006" key="7">
    <source>
        <dbReference type="Google" id="ProtNLM"/>
    </source>
</evidence>
<sequence length="437" mass="49115">MTAHQCTKQAHQHWIPPRLCLFSSAILLYTNCCTSGHQSVKLLKFAEDTTLIGFISDGDESAYRGEMDRLVSWCSMNNLELNSLKTVEMIVDFRKDPAPLPPVILCDPPVTSVESFHFLGTTITKELKWEQNIRSLTKKVQQRMYFLRQLKKFLLPVKMLVNFYTAIIESILTSSITVWFAAATARDKAKLQRVIHSAEKGAGGNWATVGQRSRGGRRVHRQREKRKGKSVGLRIGTLNVGTMTGKGRELADMMERRKVDILCVQETRWKGSKARSIGAGFKLFYYGVDSKRNGVGVVLKEEFVRNVLEVKRVSDRVMSLKLEIEGVMLNVVSGYAPQVGCELGEKERFWSELDEVMESIPRGIGGSVVGYSPIMRKARGRFQPMPQPQPLDALPVPSPEKWEGCVRKGIRRKTFAKLLVRCGDPEQGAAKSNTHNG</sequence>
<gene>
    <name evidence="5" type="ORF">QTP70_003682</name>
</gene>
<evidence type="ECO:0000256" key="1">
    <source>
        <dbReference type="SAM" id="MobiDB-lite"/>
    </source>
</evidence>
<dbReference type="InterPro" id="IPR037493">
    <property type="entry name" value="ExoIII-like"/>
</dbReference>
<feature type="domain" description="Alkylated DNA repair protein AlkB homologue 8 N-terminal" evidence="4">
    <location>
        <begin position="129"/>
        <end position="170"/>
    </location>
</feature>
<dbReference type="SUPFAM" id="SSF56219">
    <property type="entry name" value="DNase I-like"/>
    <property type="match status" value="1"/>
</dbReference>
<dbReference type="InterPro" id="IPR036691">
    <property type="entry name" value="Endo/exonu/phosph_ase_sf"/>
</dbReference>
<feature type="domain" description="Endonuclease/exonuclease/phosphatase" evidence="3">
    <location>
        <begin position="237"/>
        <end position="360"/>
    </location>
</feature>
<dbReference type="EMBL" id="JAUCMX010000010">
    <property type="protein sequence ID" value="KAK3532919.1"/>
    <property type="molecule type" value="Genomic_DNA"/>
</dbReference>
<feature type="region of interest" description="Disordered" evidence="1">
    <location>
        <begin position="208"/>
        <end position="228"/>
    </location>
</feature>
<proteinExistence type="predicted"/>
<dbReference type="PANTHER" id="PTHR43250">
    <property type="entry name" value="EXODEOXYRIBONUCLEASE III"/>
    <property type="match status" value="1"/>
</dbReference>
<feature type="compositionally biased region" description="Basic residues" evidence="1">
    <location>
        <begin position="214"/>
        <end position="228"/>
    </location>
</feature>
<comment type="caution">
    <text evidence="5">The sequence shown here is derived from an EMBL/GenBank/DDBJ whole genome shotgun (WGS) entry which is preliminary data.</text>
</comment>
<evidence type="ECO:0000313" key="6">
    <source>
        <dbReference type="Proteomes" id="UP001274896"/>
    </source>
</evidence>
<keyword evidence="6" id="KW-1185">Reference proteome</keyword>
<dbReference type="InterPro" id="IPR005135">
    <property type="entry name" value="Endo/exonuclease/phosphatase"/>
</dbReference>
<dbReference type="PANTHER" id="PTHR43250:SF2">
    <property type="entry name" value="EXODEOXYRIBONUCLEASE III"/>
    <property type="match status" value="1"/>
</dbReference>
<keyword evidence="2" id="KW-0472">Membrane</keyword>